<keyword evidence="2" id="KW-1185">Reference proteome</keyword>
<dbReference type="Proteomes" id="UP000648187">
    <property type="component" value="Unassembled WGS sequence"/>
</dbReference>
<comment type="caution">
    <text evidence="1">The sequence shown here is derived from an EMBL/GenBank/DDBJ whole genome shotgun (WGS) entry which is preliminary data.</text>
</comment>
<reference evidence="1" key="1">
    <citation type="submission" date="2020-08" db="EMBL/GenBank/DDBJ databases">
        <title>Spodoptera exigua strain:BAW_Kor-Di-RS1 Genome sequencing and assembly.</title>
        <authorList>
            <person name="Kim J."/>
            <person name="Nam H.Y."/>
            <person name="Kwon M."/>
            <person name="Choi J.H."/>
            <person name="Cho S.R."/>
            <person name="Kim G.-H."/>
        </authorList>
    </citation>
    <scope>NUCLEOTIDE SEQUENCE</scope>
    <source>
        <strain evidence="1">BAW_Kor-Di-RS1</strain>
        <tissue evidence="1">Whole-body</tissue>
    </source>
</reference>
<dbReference type="AlphaFoldDB" id="A0A835GM60"/>
<name>A0A835GM60_SPOEX</name>
<accession>A0A835GM60</accession>
<proteinExistence type="predicted"/>
<evidence type="ECO:0000313" key="2">
    <source>
        <dbReference type="Proteomes" id="UP000648187"/>
    </source>
</evidence>
<sequence length="91" mass="10067">MKYHSKPSAKQNMEYIENSQGVMLLCDDVIVTQPSHTPNSSSQNKAENHNTDVELIASSEMEYVPNVKKPLIKDTGAPGCLLRRPVSSPLK</sequence>
<dbReference type="EMBL" id="JACKWZ010000027">
    <property type="protein sequence ID" value="KAF9420928.1"/>
    <property type="molecule type" value="Genomic_DNA"/>
</dbReference>
<protein>
    <submittedName>
        <fullName evidence="1">Uncharacterized protein</fullName>
    </submittedName>
</protein>
<gene>
    <name evidence="1" type="ORF">HW555_002911</name>
</gene>
<organism evidence="1 2">
    <name type="scientific">Spodoptera exigua</name>
    <name type="common">Beet armyworm</name>
    <name type="synonym">Noctua fulgens</name>
    <dbReference type="NCBI Taxonomy" id="7107"/>
    <lineage>
        <taxon>Eukaryota</taxon>
        <taxon>Metazoa</taxon>
        <taxon>Ecdysozoa</taxon>
        <taxon>Arthropoda</taxon>
        <taxon>Hexapoda</taxon>
        <taxon>Insecta</taxon>
        <taxon>Pterygota</taxon>
        <taxon>Neoptera</taxon>
        <taxon>Endopterygota</taxon>
        <taxon>Lepidoptera</taxon>
        <taxon>Glossata</taxon>
        <taxon>Ditrysia</taxon>
        <taxon>Noctuoidea</taxon>
        <taxon>Noctuidae</taxon>
        <taxon>Amphipyrinae</taxon>
        <taxon>Spodoptera</taxon>
    </lineage>
</organism>
<evidence type="ECO:0000313" key="1">
    <source>
        <dbReference type="EMBL" id="KAF9420928.1"/>
    </source>
</evidence>